<dbReference type="EMBL" id="FUYE01000025">
    <property type="protein sequence ID" value="SKB07944.1"/>
    <property type="molecule type" value="Genomic_DNA"/>
</dbReference>
<feature type="compositionally biased region" description="Pro residues" evidence="1">
    <location>
        <begin position="14"/>
        <end position="24"/>
    </location>
</feature>
<feature type="transmembrane region" description="Helical" evidence="2">
    <location>
        <begin position="223"/>
        <end position="248"/>
    </location>
</feature>
<gene>
    <name evidence="3" type="ORF">SAMN02745166_04825</name>
</gene>
<feature type="transmembrane region" description="Helical" evidence="2">
    <location>
        <begin position="132"/>
        <end position="154"/>
    </location>
</feature>
<evidence type="ECO:0000313" key="3">
    <source>
        <dbReference type="EMBL" id="SKB07944.1"/>
    </source>
</evidence>
<name>A0A1T4Z1N4_9BACT</name>
<feature type="transmembrane region" description="Helical" evidence="2">
    <location>
        <begin position="72"/>
        <end position="92"/>
    </location>
</feature>
<keyword evidence="2" id="KW-0812">Transmembrane</keyword>
<evidence type="ECO:0000313" key="4">
    <source>
        <dbReference type="Proteomes" id="UP000190774"/>
    </source>
</evidence>
<dbReference type="Proteomes" id="UP000190774">
    <property type="component" value="Unassembled WGS sequence"/>
</dbReference>
<feature type="region of interest" description="Disordered" evidence="1">
    <location>
        <begin position="1"/>
        <end position="26"/>
    </location>
</feature>
<keyword evidence="4" id="KW-1185">Reference proteome</keyword>
<reference evidence="4" key="1">
    <citation type="submission" date="2017-02" db="EMBL/GenBank/DDBJ databases">
        <authorList>
            <person name="Varghese N."/>
            <person name="Submissions S."/>
        </authorList>
    </citation>
    <scope>NUCLEOTIDE SEQUENCE [LARGE SCALE GENOMIC DNA]</scope>
    <source>
        <strain evidence="4">ATCC 700200</strain>
    </source>
</reference>
<dbReference type="AlphaFoldDB" id="A0A1T4Z1N4"/>
<keyword evidence="2" id="KW-0472">Membrane</keyword>
<keyword evidence="2" id="KW-1133">Transmembrane helix</keyword>
<dbReference type="RefSeq" id="WP_245846595.1">
    <property type="nucleotide sequence ID" value="NZ_FUYE01000025.1"/>
</dbReference>
<organism evidence="3 4">
    <name type="scientific">Prosthecobacter debontii</name>
    <dbReference type="NCBI Taxonomy" id="48467"/>
    <lineage>
        <taxon>Bacteria</taxon>
        <taxon>Pseudomonadati</taxon>
        <taxon>Verrucomicrobiota</taxon>
        <taxon>Verrucomicrobiia</taxon>
        <taxon>Verrucomicrobiales</taxon>
        <taxon>Verrucomicrobiaceae</taxon>
        <taxon>Prosthecobacter</taxon>
    </lineage>
</organism>
<proteinExistence type="predicted"/>
<accession>A0A1T4Z1N4</accession>
<sequence length="254" mass="28898">MTSELPAAPHSDPTMPPDATPSPDPAQEARVTRFTLGILIWFVSLTCFVWETTVVKGQLFFDNVVLPILGELTGVEAIVLTLTFFTFAMAALHGLMHLYHRYSQDATTFWELLPAWIGPDILLPKPLRWIKLIILIGLFIWPTVCHCFLTGRLWDHYRIVPNKADPATLYQQGRYLARNDLFLFPLQLPAGSQAGDAFWWVGTRKEVRNNERKWVTAVPWQPAFILISSVGLGLSMFIFLGNAVLIPLRNRQRR</sequence>
<evidence type="ECO:0000256" key="2">
    <source>
        <dbReference type="SAM" id="Phobius"/>
    </source>
</evidence>
<feature type="transmembrane region" description="Helical" evidence="2">
    <location>
        <begin position="34"/>
        <end position="52"/>
    </location>
</feature>
<evidence type="ECO:0000256" key="1">
    <source>
        <dbReference type="SAM" id="MobiDB-lite"/>
    </source>
</evidence>
<protein>
    <submittedName>
        <fullName evidence="3">Uncharacterized protein</fullName>
    </submittedName>
</protein>